<proteinExistence type="inferred from homology"/>
<name>A0AAW0W804_CHEQU</name>
<dbReference type="InterPro" id="IPR026992">
    <property type="entry name" value="DIOX_N"/>
</dbReference>
<evidence type="ECO:0000256" key="1">
    <source>
        <dbReference type="ARBA" id="ARBA00008056"/>
    </source>
</evidence>
<dbReference type="Gene3D" id="2.60.120.330">
    <property type="entry name" value="B-lactam Antibiotic, Isopenicillin N Synthase, Chain"/>
    <property type="match status" value="1"/>
</dbReference>
<evidence type="ECO:0000313" key="8">
    <source>
        <dbReference type="Proteomes" id="UP001445076"/>
    </source>
</evidence>
<dbReference type="PROSITE" id="PS51471">
    <property type="entry name" value="FE2OG_OXY"/>
    <property type="match status" value="1"/>
</dbReference>
<keyword evidence="8" id="KW-1185">Reference proteome</keyword>
<evidence type="ECO:0000256" key="3">
    <source>
        <dbReference type="ARBA" id="ARBA00023002"/>
    </source>
</evidence>
<evidence type="ECO:0000256" key="5">
    <source>
        <dbReference type="RuleBase" id="RU003682"/>
    </source>
</evidence>
<keyword evidence="2 5" id="KW-0479">Metal-binding</keyword>
<dbReference type="GO" id="GO:0046872">
    <property type="term" value="F:metal ion binding"/>
    <property type="evidence" value="ECO:0007669"/>
    <property type="project" value="UniProtKB-KW"/>
</dbReference>
<dbReference type="EMBL" id="JARKIK010000081">
    <property type="protein sequence ID" value="KAK8725880.1"/>
    <property type="molecule type" value="Genomic_DNA"/>
</dbReference>
<protein>
    <recommendedName>
        <fullName evidence="6">Fe2OG dioxygenase domain-containing protein</fullName>
    </recommendedName>
</protein>
<dbReference type="Pfam" id="PF14226">
    <property type="entry name" value="DIOX_N"/>
    <property type="match status" value="1"/>
</dbReference>
<dbReference type="EMBL" id="JARKIK010000081">
    <property type="protein sequence ID" value="KAK8725878.1"/>
    <property type="molecule type" value="Genomic_DNA"/>
</dbReference>
<keyword evidence="4 5" id="KW-0408">Iron</keyword>
<evidence type="ECO:0000256" key="4">
    <source>
        <dbReference type="ARBA" id="ARBA00023004"/>
    </source>
</evidence>
<sequence length="367" mass="42266">MSKKELPVIDLRLAKGSTRGSLVRQLREALTTVGFTYLTGVDGYDENELLRLTRWFFSLPLEDRMKISRKCFNPECKNEYRGYFPVIPGEVSHKEGFEIGPKMDTEPMNPESLKTKMDTEPMNPESLKTKDTESTNLESFMIQFFYEENQWPDDPSGHTATAKYFKTWMENYHQKMTEAALELLRLIAEGFDAPSDFFTSLFVPRHLSTLRLIHYPARTDAPEWARDGEYVIQTAEHQDSVMLTLLATFQQYPGLQVRWMDDTLLDVPHRRGHLVVNIGVLLSTMSGGNLKATRHRVVECGGDRFSVPFFLEPKFDGNINQVLPSGTPQLTEDPDQRVFYGPWLWEKTTKYAEYKGLIERLKSVGLN</sequence>
<accession>A0AAW0W804</accession>
<dbReference type="InterPro" id="IPR005123">
    <property type="entry name" value="Oxoglu/Fe-dep_dioxygenase_dom"/>
</dbReference>
<dbReference type="AlphaFoldDB" id="A0AAW0W804"/>
<gene>
    <name evidence="7" type="ORF">OTU49_010535</name>
</gene>
<feature type="domain" description="Fe2OG dioxygenase" evidence="6">
    <location>
        <begin position="205"/>
        <end position="313"/>
    </location>
</feature>
<dbReference type="PANTHER" id="PTHR10209:SF881">
    <property type="entry name" value="FI07970P-RELATED"/>
    <property type="match status" value="1"/>
</dbReference>
<organism evidence="7 8">
    <name type="scientific">Cherax quadricarinatus</name>
    <name type="common">Australian red claw crayfish</name>
    <dbReference type="NCBI Taxonomy" id="27406"/>
    <lineage>
        <taxon>Eukaryota</taxon>
        <taxon>Metazoa</taxon>
        <taxon>Ecdysozoa</taxon>
        <taxon>Arthropoda</taxon>
        <taxon>Crustacea</taxon>
        <taxon>Multicrustacea</taxon>
        <taxon>Malacostraca</taxon>
        <taxon>Eumalacostraca</taxon>
        <taxon>Eucarida</taxon>
        <taxon>Decapoda</taxon>
        <taxon>Pleocyemata</taxon>
        <taxon>Astacidea</taxon>
        <taxon>Parastacoidea</taxon>
        <taxon>Parastacidae</taxon>
        <taxon>Cherax</taxon>
    </lineage>
</organism>
<dbReference type="EMBL" id="JARKIK010000081">
    <property type="protein sequence ID" value="KAK8725879.1"/>
    <property type="molecule type" value="Genomic_DNA"/>
</dbReference>
<evidence type="ECO:0000313" key="7">
    <source>
        <dbReference type="EMBL" id="KAK8725880.1"/>
    </source>
</evidence>
<comment type="similarity">
    <text evidence="1 5">Belongs to the iron/ascorbate-dependent oxidoreductase family.</text>
</comment>
<dbReference type="InterPro" id="IPR027443">
    <property type="entry name" value="IPNS-like_sf"/>
</dbReference>
<dbReference type="SUPFAM" id="SSF51197">
    <property type="entry name" value="Clavaminate synthase-like"/>
    <property type="match status" value="1"/>
</dbReference>
<dbReference type="GO" id="GO:0016491">
    <property type="term" value="F:oxidoreductase activity"/>
    <property type="evidence" value="ECO:0007669"/>
    <property type="project" value="UniProtKB-KW"/>
</dbReference>
<dbReference type="Proteomes" id="UP001445076">
    <property type="component" value="Unassembled WGS sequence"/>
</dbReference>
<reference evidence="7" key="2">
    <citation type="submission" date="2024-01" db="EMBL/GenBank/DDBJ databases">
        <authorList>
            <person name="He J."/>
            <person name="Wang M."/>
            <person name="Zheng J."/>
            <person name="Liu Z."/>
        </authorList>
    </citation>
    <scope>NUCLEOTIDE SEQUENCE</scope>
    <source>
        <strain evidence="7">ZL_2023a</strain>
        <tissue evidence="7">Muscle</tissue>
    </source>
</reference>
<comment type="caution">
    <text evidence="7">The sequence shown here is derived from an EMBL/GenBank/DDBJ whole genome shotgun (WGS) entry which is preliminary data.</text>
</comment>
<evidence type="ECO:0000256" key="2">
    <source>
        <dbReference type="ARBA" id="ARBA00022723"/>
    </source>
</evidence>
<dbReference type="InterPro" id="IPR044861">
    <property type="entry name" value="IPNS-like_FE2OG_OXY"/>
</dbReference>
<keyword evidence="3 5" id="KW-0560">Oxidoreductase</keyword>
<dbReference type="PANTHER" id="PTHR10209">
    <property type="entry name" value="OXIDOREDUCTASE, 2OG-FE II OXYGENASE FAMILY PROTEIN"/>
    <property type="match status" value="1"/>
</dbReference>
<evidence type="ECO:0000259" key="6">
    <source>
        <dbReference type="PROSITE" id="PS51471"/>
    </source>
</evidence>
<reference evidence="7 8" key="1">
    <citation type="journal article" date="2024" name="BMC Genomics">
        <title>Genome assembly of redclaw crayfish (Cherax quadricarinatus) provides insights into its immune adaptation and hypoxia tolerance.</title>
        <authorList>
            <person name="Liu Z."/>
            <person name="Zheng J."/>
            <person name="Li H."/>
            <person name="Fang K."/>
            <person name="Wang S."/>
            <person name="He J."/>
            <person name="Zhou D."/>
            <person name="Weng S."/>
            <person name="Chi M."/>
            <person name="Gu Z."/>
            <person name="He J."/>
            <person name="Li F."/>
            <person name="Wang M."/>
        </authorList>
    </citation>
    <scope>NUCLEOTIDE SEQUENCE [LARGE SCALE GENOMIC DNA]</scope>
    <source>
        <strain evidence="7">ZL_2023a</strain>
    </source>
</reference>
<dbReference type="Pfam" id="PF03171">
    <property type="entry name" value="2OG-FeII_Oxy"/>
    <property type="match status" value="1"/>
</dbReference>